<comment type="caution">
    <text evidence="2">The sequence shown here is derived from an EMBL/GenBank/DDBJ whole genome shotgun (WGS) entry which is preliminary data.</text>
</comment>
<evidence type="ECO:0000259" key="1">
    <source>
        <dbReference type="SMART" id="SM00382"/>
    </source>
</evidence>
<proteinExistence type="predicted"/>
<dbReference type="OrthoDB" id="9783370at2"/>
<name>A0A4R8FXV8_9GAMM</name>
<evidence type="ECO:0000313" key="3">
    <source>
        <dbReference type="Proteomes" id="UP000294489"/>
    </source>
</evidence>
<dbReference type="SMART" id="SM00382">
    <property type="entry name" value="AAA"/>
    <property type="match status" value="1"/>
</dbReference>
<reference evidence="2 3" key="1">
    <citation type="submission" date="2019-03" db="EMBL/GenBank/DDBJ databases">
        <title>Freshwater and sediment microbial communities from various areas in North America, analyzing microbe dynamics in response to fracking.</title>
        <authorList>
            <person name="Lamendella R."/>
        </authorList>
    </citation>
    <scope>NUCLEOTIDE SEQUENCE [LARGE SCALE GENOMIC DNA]</scope>
    <source>
        <strain evidence="2 3">6_TX</strain>
    </source>
</reference>
<dbReference type="EMBL" id="SOEC01000010">
    <property type="protein sequence ID" value="TDX28403.1"/>
    <property type="molecule type" value="Genomic_DNA"/>
</dbReference>
<organism evidence="2 3">
    <name type="scientific">Modicisalibacter xianhensis</name>
    <dbReference type="NCBI Taxonomy" id="442341"/>
    <lineage>
        <taxon>Bacteria</taxon>
        <taxon>Pseudomonadati</taxon>
        <taxon>Pseudomonadota</taxon>
        <taxon>Gammaproteobacteria</taxon>
        <taxon>Oceanospirillales</taxon>
        <taxon>Halomonadaceae</taxon>
        <taxon>Modicisalibacter</taxon>
    </lineage>
</organism>
<dbReference type="AlphaFoldDB" id="A0A4R8FXV8"/>
<accession>A0A4R8FXV8</accession>
<dbReference type="Proteomes" id="UP000294489">
    <property type="component" value="Unassembled WGS sequence"/>
</dbReference>
<protein>
    <recommendedName>
        <fullName evidence="1">AAA+ ATPase domain-containing protein</fullName>
    </recommendedName>
</protein>
<dbReference type="InterPro" id="IPR003593">
    <property type="entry name" value="AAA+_ATPase"/>
</dbReference>
<dbReference type="Gene3D" id="3.40.50.300">
    <property type="entry name" value="P-loop containing nucleotide triphosphate hydrolases"/>
    <property type="match status" value="1"/>
</dbReference>
<gene>
    <name evidence="2" type="ORF">DFO67_110103</name>
</gene>
<evidence type="ECO:0000313" key="2">
    <source>
        <dbReference type="EMBL" id="TDX28403.1"/>
    </source>
</evidence>
<dbReference type="SUPFAM" id="SSF52540">
    <property type="entry name" value="P-loop containing nucleoside triphosphate hydrolases"/>
    <property type="match status" value="1"/>
</dbReference>
<feature type="domain" description="AAA+ ATPase" evidence="1">
    <location>
        <begin position="185"/>
        <end position="376"/>
    </location>
</feature>
<dbReference type="InterPro" id="IPR027417">
    <property type="entry name" value="P-loop_NTPase"/>
</dbReference>
<dbReference type="RefSeq" id="WP_134018258.1">
    <property type="nucleotide sequence ID" value="NZ_SOEC01000010.1"/>
</dbReference>
<sequence>MDSHFNTLSAMQSPLHEAAIHSELFASVSSSSDGHGKPPLAVRPRNLEDAGLSELYVADLISKHLFERGVLDLHEVTRCVALPGSIVESVFAFLRDEGRAEVRGATPTGVLRYALTERGRLAAQEALLRDGYIGPAPVPLAQYTALVARQALQQQGIDRDSVHAAFSDIMIRPEVLDQLGPAMHSGRATFIHGDPGTGKTFIARRLARLMAGGVLIPHAILVADKAVRLYDGGVHEPVATAQDETPLNAALYLDRGHDPRYVLCKRPVVVVGGELTMDMLEVQYDTATRIHHAPAQLRANNGMLIIDDLGRQRMRTEELFNRWIVPMEERRDFLSLRSGQHFQVPFNVALVFSSNKHPHELADQAFLRRIGYKIRFEPLTQEEYTVIWQQECLRNNLPANNSLARFMIEDMHGRLGVPLLPCHPRDLIGLAMDRLRYLGQHNLTEEGLRWAWQNYFVEPGVAGEERDS</sequence>